<dbReference type="AlphaFoldDB" id="E1IC70"/>
<evidence type="ECO:0000256" key="2">
    <source>
        <dbReference type="SAM" id="Phobius"/>
    </source>
</evidence>
<feature type="domain" description="RWD" evidence="3">
    <location>
        <begin position="110"/>
        <end position="207"/>
    </location>
</feature>
<feature type="compositionally biased region" description="Low complexity" evidence="1">
    <location>
        <begin position="42"/>
        <end position="54"/>
    </location>
</feature>
<comment type="caution">
    <text evidence="4">The sequence shown here is derived from an EMBL/GenBank/DDBJ whole genome shotgun (WGS) entry which is preliminary data.</text>
</comment>
<proteinExistence type="predicted"/>
<name>E1IC70_9CHLR</name>
<feature type="region of interest" description="Disordered" evidence="1">
    <location>
        <begin position="38"/>
        <end position="102"/>
    </location>
</feature>
<dbReference type="InterPro" id="IPR006575">
    <property type="entry name" value="RWD_dom"/>
</dbReference>
<dbReference type="Pfam" id="PF05773">
    <property type="entry name" value="RWD"/>
    <property type="match status" value="1"/>
</dbReference>
<accession>E1IC70</accession>
<protein>
    <recommendedName>
        <fullName evidence="3">RWD domain-containing protein</fullName>
    </recommendedName>
</protein>
<feature type="compositionally biased region" description="Pro residues" evidence="1">
    <location>
        <begin position="61"/>
        <end position="75"/>
    </location>
</feature>
<keyword evidence="2" id="KW-1133">Transmembrane helix</keyword>
<evidence type="ECO:0000313" key="5">
    <source>
        <dbReference type="Proteomes" id="UP000054010"/>
    </source>
</evidence>
<reference evidence="4 5" key="1">
    <citation type="journal article" date="2011" name="J. Bacteriol.">
        <title>Draft genome sequence of the anoxygenic filamentous phototrophic bacterium Oscillochloris trichoides subsp. DG-6.</title>
        <authorList>
            <person name="Kuznetsov B.B."/>
            <person name="Ivanovsky R.N."/>
            <person name="Keppen O.I."/>
            <person name="Sukhacheva M.V."/>
            <person name="Bumazhkin B.K."/>
            <person name="Patutina E.O."/>
            <person name="Beletsky A.V."/>
            <person name="Mardanov A.V."/>
            <person name="Baslerov R.V."/>
            <person name="Panteleeva A.N."/>
            <person name="Kolganova T.V."/>
            <person name="Ravin N.V."/>
            <person name="Skryabin K.G."/>
        </authorList>
    </citation>
    <scope>NUCLEOTIDE SEQUENCE [LARGE SCALE GENOMIC DNA]</scope>
    <source>
        <strain evidence="4 5">DG-6</strain>
    </source>
</reference>
<gene>
    <name evidence="4" type="ORF">OSCT_0921</name>
</gene>
<feature type="transmembrane region" description="Helical" evidence="2">
    <location>
        <begin position="6"/>
        <end position="30"/>
    </location>
</feature>
<evidence type="ECO:0000256" key="1">
    <source>
        <dbReference type="SAM" id="MobiDB-lite"/>
    </source>
</evidence>
<dbReference type="InterPro" id="IPR016135">
    <property type="entry name" value="UBQ-conjugating_enzyme/RWD"/>
</dbReference>
<evidence type="ECO:0000313" key="4">
    <source>
        <dbReference type="EMBL" id="EFO81187.1"/>
    </source>
</evidence>
<dbReference type="Proteomes" id="UP000054010">
    <property type="component" value="Unassembled WGS sequence"/>
</dbReference>
<keyword evidence="5" id="KW-1185">Reference proteome</keyword>
<dbReference type="SUPFAM" id="SSF54495">
    <property type="entry name" value="UBC-like"/>
    <property type="match status" value="1"/>
</dbReference>
<evidence type="ECO:0000259" key="3">
    <source>
        <dbReference type="Pfam" id="PF05773"/>
    </source>
</evidence>
<dbReference type="HOGENOM" id="CLU_1174487_0_0_0"/>
<dbReference type="STRING" id="765420.OSCT_0921"/>
<keyword evidence="2" id="KW-0812">Transmembrane</keyword>
<keyword evidence="2" id="KW-0472">Membrane</keyword>
<dbReference type="EMBL" id="ADVR01000022">
    <property type="protein sequence ID" value="EFO81187.1"/>
    <property type="molecule type" value="Genomic_DNA"/>
</dbReference>
<organism evidence="4 5">
    <name type="scientific">Oscillochloris trichoides DG-6</name>
    <dbReference type="NCBI Taxonomy" id="765420"/>
    <lineage>
        <taxon>Bacteria</taxon>
        <taxon>Bacillati</taxon>
        <taxon>Chloroflexota</taxon>
        <taxon>Chloroflexia</taxon>
        <taxon>Chloroflexales</taxon>
        <taxon>Chloroflexineae</taxon>
        <taxon>Oscillochloridaceae</taxon>
        <taxon>Oscillochloris</taxon>
    </lineage>
</organism>
<sequence length="236" mass="25559">MLVDTTSIMLLVVGGIVILMIVIGAGVILIQRTGATRRNSSDAKSLSSSSRPRSGTYVPPAAAPPLRPPTAPPNPHVTTIPPRSVAWGSGTSGVTAPEVTKPTLDLRGQLEQELAKLRSNGYSAIALNRRSNPEEYCLQVRVNRSQGENVSIHLICPRSYPMTPPTLVSTIEVLNNHGEIAEQQLALESKLIQVWKPDTSLFAIINEVFNQLPYAQPNQTPPAAEPIFSRYPDRIA</sequence>